<dbReference type="EMBL" id="CADIKH010000014">
    <property type="protein sequence ID" value="CAB3758491.1"/>
    <property type="molecule type" value="Genomic_DNA"/>
</dbReference>
<accession>A0A6J5DZ02</accession>
<keyword evidence="2" id="KW-1185">Reference proteome</keyword>
<dbReference type="AlphaFoldDB" id="A0A6J5DZ02"/>
<gene>
    <name evidence="1" type="ORF">LMG29542_03355</name>
</gene>
<name>A0A6J5DZ02_9BURK</name>
<evidence type="ECO:0000313" key="2">
    <source>
        <dbReference type="Proteomes" id="UP000494363"/>
    </source>
</evidence>
<dbReference type="GO" id="GO:0003677">
    <property type="term" value="F:DNA binding"/>
    <property type="evidence" value="ECO:0007669"/>
    <property type="project" value="InterPro"/>
</dbReference>
<protein>
    <submittedName>
        <fullName evidence="1">Uncharacterized protein</fullName>
    </submittedName>
</protein>
<proteinExistence type="predicted"/>
<evidence type="ECO:0000313" key="1">
    <source>
        <dbReference type="EMBL" id="CAB3758491.1"/>
    </source>
</evidence>
<dbReference type="InterPro" id="IPR010982">
    <property type="entry name" value="Lambda_DNA-bd_dom_sf"/>
</dbReference>
<dbReference type="RefSeq" id="WP_175227583.1">
    <property type="nucleotide sequence ID" value="NZ_CADIKH010000014.1"/>
</dbReference>
<sequence>MAGKDTPALRALNTAIALCGGSRRELARRIAETGYRGVRAPISSQRIDNWINRDGAVPIEVAPFVAAAVDGKVSVYDLCPGYEGWQVLRALLLNEAGESSELQQERESA</sequence>
<organism evidence="1 2">
    <name type="scientific">Paraburkholderia humisilvae</name>
    <dbReference type="NCBI Taxonomy" id="627669"/>
    <lineage>
        <taxon>Bacteria</taxon>
        <taxon>Pseudomonadati</taxon>
        <taxon>Pseudomonadota</taxon>
        <taxon>Betaproteobacteria</taxon>
        <taxon>Burkholderiales</taxon>
        <taxon>Burkholderiaceae</taxon>
        <taxon>Paraburkholderia</taxon>
    </lineage>
</organism>
<dbReference type="Gene3D" id="1.10.260.40">
    <property type="entry name" value="lambda repressor-like DNA-binding domains"/>
    <property type="match status" value="1"/>
</dbReference>
<dbReference type="Proteomes" id="UP000494363">
    <property type="component" value="Unassembled WGS sequence"/>
</dbReference>
<reference evidence="1 2" key="1">
    <citation type="submission" date="2020-04" db="EMBL/GenBank/DDBJ databases">
        <authorList>
            <person name="De Canck E."/>
        </authorList>
    </citation>
    <scope>NUCLEOTIDE SEQUENCE [LARGE SCALE GENOMIC DNA]</scope>
    <source>
        <strain evidence="1 2">LMG 29542</strain>
    </source>
</reference>